<feature type="region of interest" description="Disordered" evidence="10">
    <location>
        <begin position="1409"/>
        <end position="1489"/>
    </location>
</feature>
<keyword evidence="5" id="KW-0547">Nucleotide-binding</keyword>
<dbReference type="InterPro" id="IPR003018">
    <property type="entry name" value="GAF"/>
</dbReference>
<dbReference type="Proteomes" id="UP000193685">
    <property type="component" value="Unassembled WGS sequence"/>
</dbReference>
<dbReference type="SMART" id="SM00387">
    <property type="entry name" value="HATPase_c"/>
    <property type="match status" value="1"/>
</dbReference>
<dbReference type="EMBL" id="MCFI01000007">
    <property type="protein sequence ID" value="ORY83742.1"/>
    <property type="molecule type" value="Genomic_DNA"/>
</dbReference>
<dbReference type="SUPFAM" id="SSF52540">
    <property type="entry name" value="P-loop containing nucleoside triphosphate hydrolases"/>
    <property type="match status" value="1"/>
</dbReference>
<dbReference type="InterPro" id="IPR027417">
    <property type="entry name" value="P-loop_NTPase"/>
</dbReference>
<keyword evidence="15" id="KW-1185">Reference proteome</keyword>
<dbReference type="FunFam" id="1.10.287.130:FF:000002">
    <property type="entry name" value="Two-component osmosensing histidine kinase"/>
    <property type="match status" value="1"/>
</dbReference>
<dbReference type="PROSITE" id="PS50110">
    <property type="entry name" value="RESPONSE_REGULATORY"/>
    <property type="match status" value="2"/>
</dbReference>
<dbReference type="SUPFAM" id="SSF55781">
    <property type="entry name" value="GAF domain-like"/>
    <property type="match status" value="1"/>
</dbReference>
<dbReference type="PROSITE" id="PS50109">
    <property type="entry name" value="HIS_KIN"/>
    <property type="match status" value="1"/>
</dbReference>
<dbReference type="Pfam" id="PF13191">
    <property type="entry name" value="AAA_16"/>
    <property type="match status" value="1"/>
</dbReference>
<evidence type="ECO:0000256" key="1">
    <source>
        <dbReference type="ARBA" id="ARBA00000085"/>
    </source>
</evidence>
<evidence type="ECO:0000313" key="15">
    <source>
        <dbReference type="Proteomes" id="UP000193685"/>
    </source>
</evidence>
<evidence type="ECO:0000256" key="7">
    <source>
        <dbReference type="ARBA" id="ARBA00022840"/>
    </source>
</evidence>
<dbReference type="InterPro" id="IPR029016">
    <property type="entry name" value="GAF-like_dom_sf"/>
</dbReference>
<name>A0A1Y2FIF5_PROLT</name>
<comment type="caution">
    <text evidence="14">The sequence shown here is derived from an EMBL/GenBank/DDBJ whole genome shotgun (WGS) entry which is preliminary data.</text>
</comment>
<evidence type="ECO:0000313" key="14">
    <source>
        <dbReference type="EMBL" id="ORY83742.1"/>
    </source>
</evidence>
<dbReference type="PANTHER" id="PTHR45339:SF1">
    <property type="entry name" value="HYBRID SIGNAL TRANSDUCTION HISTIDINE KINASE J"/>
    <property type="match status" value="1"/>
</dbReference>
<dbReference type="GO" id="GO:0000155">
    <property type="term" value="F:phosphorelay sensor kinase activity"/>
    <property type="evidence" value="ECO:0007669"/>
    <property type="project" value="InterPro"/>
</dbReference>
<dbReference type="Gene3D" id="3.30.450.40">
    <property type="match status" value="1"/>
</dbReference>
<evidence type="ECO:0000256" key="5">
    <source>
        <dbReference type="ARBA" id="ARBA00022741"/>
    </source>
</evidence>
<dbReference type="Gene3D" id="1.10.287.130">
    <property type="match status" value="1"/>
</dbReference>
<dbReference type="OMA" id="KIEHGSF"/>
<reference evidence="14 15" key="1">
    <citation type="submission" date="2016-07" db="EMBL/GenBank/DDBJ databases">
        <title>Pervasive Adenine N6-methylation of Active Genes in Fungi.</title>
        <authorList>
            <consortium name="DOE Joint Genome Institute"/>
            <person name="Mondo S.J."/>
            <person name="Dannebaum R.O."/>
            <person name="Kuo R.C."/>
            <person name="Labutti K."/>
            <person name="Haridas S."/>
            <person name="Kuo A."/>
            <person name="Salamov A."/>
            <person name="Ahrendt S.R."/>
            <person name="Lipzen A."/>
            <person name="Sullivan W."/>
            <person name="Andreopoulos W.B."/>
            <person name="Clum A."/>
            <person name="Lindquist E."/>
            <person name="Daum C."/>
            <person name="Ramamoorthy G.K."/>
            <person name="Gryganskyi A."/>
            <person name="Culley D."/>
            <person name="Magnuson J.K."/>
            <person name="James T.Y."/>
            <person name="O'Malley M.A."/>
            <person name="Stajich J.E."/>
            <person name="Spatafora J.W."/>
            <person name="Visel A."/>
            <person name="Grigoriev I.V."/>
        </authorList>
    </citation>
    <scope>NUCLEOTIDE SEQUENCE [LARGE SCALE GENOMIC DNA]</scope>
    <source>
        <strain evidence="14 15">12-1054</strain>
    </source>
</reference>
<evidence type="ECO:0000256" key="6">
    <source>
        <dbReference type="ARBA" id="ARBA00022777"/>
    </source>
</evidence>
<dbReference type="CDD" id="cd00082">
    <property type="entry name" value="HisKA"/>
    <property type="match status" value="1"/>
</dbReference>
<feature type="domain" description="Response regulatory" evidence="13">
    <location>
        <begin position="1937"/>
        <end position="2045"/>
    </location>
</feature>
<dbReference type="SMART" id="SM00448">
    <property type="entry name" value="REC"/>
    <property type="match status" value="2"/>
</dbReference>
<dbReference type="Gene3D" id="3.30.565.10">
    <property type="entry name" value="Histidine kinase-like ATPase, C-terminal domain"/>
    <property type="match status" value="1"/>
</dbReference>
<comment type="catalytic activity">
    <reaction evidence="1">
        <text>ATP + protein L-histidine = ADP + protein N-phospho-L-histidine.</text>
        <dbReference type="EC" id="2.7.13.3"/>
    </reaction>
</comment>
<dbReference type="InterPro" id="IPR001789">
    <property type="entry name" value="Sig_transdc_resp-reg_receiver"/>
</dbReference>
<dbReference type="InterPro" id="IPR011009">
    <property type="entry name" value="Kinase-like_dom_sf"/>
</dbReference>
<dbReference type="SUPFAM" id="SSF56112">
    <property type="entry name" value="Protein kinase-like (PK-like)"/>
    <property type="match status" value="1"/>
</dbReference>
<dbReference type="Pfam" id="PF02518">
    <property type="entry name" value="HATPase_c"/>
    <property type="match status" value="1"/>
</dbReference>
<feature type="modified residue" description="4-aspartylphosphate" evidence="9">
    <location>
        <position position="1988"/>
    </location>
</feature>
<dbReference type="InterPro" id="IPR036890">
    <property type="entry name" value="HATPase_C_sf"/>
</dbReference>
<dbReference type="PROSITE" id="PS50011">
    <property type="entry name" value="PROTEIN_KINASE_DOM"/>
    <property type="match status" value="1"/>
</dbReference>
<protein>
    <recommendedName>
        <fullName evidence="2">histidine kinase</fullName>
        <ecNumber evidence="2">2.7.13.3</ecNumber>
    </recommendedName>
</protein>
<dbReference type="Gene3D" id="3.40.50.2300">
    <property type="match status" value="2"/>
</dbReference>
<dbReference type="PRINTS" id="PR00344">
    <property type="entry name" value="BCTRLSENSOR"/>
</dbReference>
<dbReference type="SMART" id="SM00220">
    <property type="entry name" value="S_TKc"/>
    <property type="match status" value="1"/>
</dbReference>
<dbReference type="Gene3D" id="1.10.510.10">
    <property type="entry name" value="Transferase(Phosphotransferase) domain 1"/>
    <property type="match status" value="1"/>
</dbReference>
<dbReference type="SMART" id="SM00065">
    <property type="entry name" value="GAF"/>
    <property type="match status" value="1"/>
</dbReference>
<dbReference type="OrthoDB" id="60033at2759"/>
<evidence type="ECO:0000256" key="4">
    <source>
        <dbReference type="ARBA" id="ARBA00022679"/>
    </source>
</evidence>
<dbReference type="Pfam" id="PF00512">
    <property type="entry name" value="HisKA"/>
    <property type="match status" value="1"/>
</dbReference>
<dbReference type="GeneID" id="63785706"/>
<dbReference type="RefSeq" id="XP_040726037.1">
    <property type="nucleotide sequence ID" value="XM_040869107.1"/>
</dbReference>
<keyword evidence="3 9" id="KW-0597">Phosphoprotein</keyword>
<feature type="domain" description="Response regulatory" evidence="13">
    <location>
        <begin position="2074"/>
        <end position="2194"/>
    </location>
</feature>
<dbReference type="InterPro" id="IPR003594">
    <property type="entry name" value="HATPase_dom"/>
</dbReference>
<dbReference type="CDD" id="cd17546">
    <property type="entry name" value="REC_hyHK_CKI1_RcsC-like"/>
    <property type="match status" value="1"/>
</dbReference>
<dbReference type="CDD" id="cd16922">
    <property type="entry name" value="HATPase_EvgS-ArcB-TorS-like"/>
    <property type="match status" value="1"/>
</dbReference>
<keyword evidence="8" id="KW-0902">Two-component regulatory system</keyword>
<feature type="domain" description="Histidine kinase" evidence="12">
    <location>
        <begin position="1690"/>
        <end position="1918"/>
    </location>
</feature>
<dbReference type="InterPro" id="IPR004358">
    <property type="entry name" value="Sig_transdc_His_kin-like_C"/>
</dbReference>
<evidence type="ECO:0000259" key="13">
    <source>
        <dbReference type="PROSITE" id="PS50110"/>
    </source>
</evidence>
<dbReference type="SUPFAM" id="SSF55874">
    <property type="entry name" value="ATPase domain of HSP90 chaperone/DNA topoisomerase II/histidine kinase"/>
    <property type="match status" value="1"/>
</dbReference>
<dbReference type="FunFam" id="3.30.565.10:FF:000010">
    <property type="entry name" value="Sensor histidine kinase RcsC"/>
    <property type="match status" value="1"/>
</dbReference>
<evidence type="ECO:0000259" key="11">
    <source>
        <dbReference type="PROSITE" id="PS50011"/>
    </source>
</evidence>
<dbReference type="Gene3D" id="3.40.50.300">
    <property type="entry name" value="P-loop containing nucleotide triphosphate hydrolases"/>
    <property type="match status" value="1"/>
</dbReference>
<evidence type="ECO:0000256" key="10">
    <source>
        <dbReference type="SAM" id="MobiDB-lite"/>
    </source>
</evidence>
<dbReference type="STRING" id="56484.A0A1Y2FIF5"/>
<dbReference type="PANTHER" id="PTHR45339">
    <property type="entry name" value="HYBRID SIGNAL TRANSDUCTION HISTIDINE KINASE J"/>
    <property type="match status" value="1"/>
</dbReference>
<dbReference type="Pfam" id="PF00072">
    <property type="entry name" value="Response_reg"/>
    <property type="match status" value="1"/>
</dbReference>
<dbReference type="GO" id="GO:0005524">
    <property type="term" value="F:ATP binding"/>
    <property type="evidence" value="ECO:0007669"/>
    <property type="project" value="UniProtKB-KW"/>
</dbReference>
<dbReference type="InterPro" id="IPR003661">
    <property type="entry name" value="HisK_dim/P_dom"/>
</dbReference>
<evidence type="ECO:0000259" key="12">
    <source>
        <dbReference type="PROSITE" id="PS50109"/>
    </source>
</evidence>
<dbReference type="InterPro" id="IPR041664">
    <property type="entry name" value="AAA_16"/>
</dbReference>
<evidence type="ECO:0000256" key="3">
    <source>
        <dbReference type="ARBA" id="ARBA00022553"/>
    </source>
</evidence>
<accession>A0A1Y2FIF5</accession>
<gene>
    <name evidence="14" type="ORF">BCR37DRAFT_378707</name>
</gene>
<keyword evidence="6" id="KW-0418">Kinase</keyword>
<feature type="domain" description="Protein kinase" evidence="11">
    <location>
        <begin position="52"/>
        <end position="328"/>
    </location>
</feature>
<proteinExistence type="predicted"/>
<evidence type="ECO:0000256" key="2">
    <source>
        <dbReference type="ARBA" id="ARBA00012438"/>
    </source>
</evidence>
<feature type="modified residue" description="4-aspartylphosphate" evidence="9">
    <location>
        <position position="2124"/>
    </location>
</feature>
<evidence type="ECO:0000256" key="9">
    <source>
        <dbReference type="PROSITE-ProRule" id="PRU00169"/>
    </source>
</evidence>
<feature type="compositionally biased region" description="Polar residues" evidence="10">
    <location>
        <begin position="1441"/>
        <end position="1477"/>
    </location>
</feature>
<keyword evidence="7" id="KW-0067">ATP-binding</keyword>
<dbReference type="SMART" id="SM00388">
    <property type="entry name" value="HisKA"/>
    <property type="match status" value="1"/>
</dbReference>
<dbReference type="EC" id="2.7.13.3" evidence="2"/>
<evidence type="ECO:0000256" key="8">
    <source>
        <dbReference type="ARBA" id="ARBA00023012"/>
    </source>
</evidence>
<dbReference type="InterPro" id="IPR011006">
    <property type="entry name" value="CheY-like_superfamily"/>
</dbReference>
<dbReference type="InterPro" id="IPR036097">
    <property type="entry name" value="HisK_dim/P_sf"/>
</dbReference>
<keyword evidence="4" id="KW-0808">Transferase</keyword>
<dbReference type="Pfam" id="PF01590">
    <property type="entry name" value="GAF"/>
    <property type="match status" value="1"/>
</dbReference>
<organism evidence="14 15">
    <name type="scientific">Protomyces lactucae-debilis</name>
    <dbReference type="NCBI Taxonomy" id="2754530"/>
    <lineage>
        <taxon>Eukaryota</taxon>
        <taxon>Fungi</taxon>
        <taxon>Dikarya</taxon>
        <taxon>Ascomycota</taxon>
        <taxon>Taphrinomycotina</taxon>
        <taxon>Taphrinomycetes</taxon>
        <taxon>Taphrinales</taxon>
        <taxon>Protomycetaceae</taxon>
        <taxon>Protomyces</taxon>
    </lineage>
</organism>
<dbReference type="SUPFAM" id="SSF47384">
    <property type="entry name" value="Homodimeric domain of signal transducing histidine kinase"/>
    <property type="match status" value="1"/>
</dbReference>
<dbReference type="InterPro" id="IPR005467">
    <property type="entry name" value="His_kinase_dom"/>
</dbReference>
<dbReference type="InterPro" id="IPR000719">
    <property type="entry name" value="Prot_kinase_dom"/>
</dbReference>
<sequence>MSRGSSLPFEADMNERTPIPPFLHRDSSSLSAVFAGGPRGAPSDLGSSFSDYSEVTLLYAANHLYGIRARHKLRDVRVFIKAVLHLHHLDAVTRIRHEWYCQTLISDLPNVGKPHAMEPCNNGHGLMLVFFDGGEQFSYEYFERDIAQVDMLTANLSAHEPRPLDVGTFLSFAIDIATILSSLHAKGITHGNISPFSLGVDLEHTGMIYDMTCSSQLEHEDTSHGHITAQHLPFISPEASGRINRSTDYRSDFYSLGATFYFLLTARCPFMSENAPELIYKHIAQLAIEPHIISGSIPPVISAIVMKLLAKTPEDRYQTAAGLLSDLVMLKDWNHSDLMTTDFVLGHADSASQFTIPQRLFGRDADVQRLLSCFEAVKEGGANVVIVKGHSGTGKSSLVNEIHRPVMKASSFYASGKFDQYKRGLPFFCLLQVASELVRQVIAQPEGQLESWKALIMEALGLDALSMFEVLPELYSLFGREVRLPDLADLGPAGREQRFIGVFLRFLLVFGRRGSPLVLFLDDVQWSSSNELNLLAQIAIAATTDQQHSLSLFIAYRDNEVLEGHHALQMLQTIEAEKVPIFVLEIGNMSYAAVREMVSATLKLPVDTDNPELETLVKLVVAQTDGNAFFVGQLLKDLHARGRLFFDFDTKQWRFHLGAIMQEELPVNVVDLLVRQIRNLGTRTTRILQLAASIGSNRFSLLLLSVVSRQRVAETSKDLWDALQAGLVVPVNSMYKRPLALADFGGEAADSDDSMDAVFRFLHDRVQQAAYQLLPDADRPQTHLDIGMRLHEHFSAKDDVDANIFEIVNQINRGLSVLQEEQKTFVIELNMRAGQRALHSTAFEAALAYLEICKKLVPLSWWEDNTAQMLNIQLAYVDAMYASHDYERAVEALRDISTKVHGNSRRARILHRLVNVYMGLDQLQPAIDVGVEALQLLGVHVPMSGAKASAMLKEMSPRLDLSLEKIDKIADMPECTQPDVLLTQTLMAAVLLPIYLSRPELLQCLCAIALDLTLKDGTIAESAAYPILMYGVTITFAEMSAKTRAQGYHFGQASVKVVDRSTAIAVSPIAPKVYKVFSSHISWWNEPTRACLVYFNSAISTGLQTFDVEYTCYAWTESCTYAFWAGEPLTSVVKRMSTYMPLVLRYKQRAGIWYMAIQLQAYVNYSSETADCFEIEGDHFSTKNEMEALLETNSHPQIFALYLYKLMTATYFHAPLATALEQSSEMEKYAHGTQGVCYIAKWSFLLCSCLVRWYKSLSPTLLALFDSHLSRLRHYNTGISSTFQHQLLFIEAELLRHEGRDLDALEKWESAYEAALEVGNVHEAAHIAERLWRWLEVKNKKIALRHLYNAYDGFRVAGFRAKARHLESLYPDLFTADTRERAVDHLEPFRHVNMQYNRDGTLGKVDPEALSVDQVDPSERSLNESKSSVRNRPAVLARPSNAESSNLSAPEGQNSGSTQSQLSKRITHSTQTRSTKVSEPGSDPHRRPADMAEFDFDVALRASVLIADVLQVSEVLTRLVESVLTNAGADYGALLLVDHGSLYLEARGQGMAGSSKVDIIEHEPLQLHSAIVPSSLVNYVARLREATVLGTGQDHRSFQAKFGQDPYFKGRRLRSIMCMPIQTNVKLIGILYLENSFTAYAFGPRRVELLNFLASQAAIAIEKARLYSDLEVAKDAAQASNRMKSEFLSTISHEIRTPFNAVLGMSGFLLDTPLTPMQTDYVETIRNSSKELLRVIDDILDFSKMEHGTFELHKEEFSLRECIEGALQITAERAASKKLELAYFNDHLDFPDVLLNDATRFRQVVINLLGNSIKFTEKGSVTCMSNATLLREQSAQGLALYRVQVSVCDTGIGIAEEDHKKLFKLFSQIDSSLQRAYSGTGLGLAISEKLVHLMDGQIWCESTVGEGSTFHFTIVTEVKADIKPQPHPATQRLTGKRALILDDSEVAMRALSESLEWLGMQVTKTSDIEAFREAIQQPSGTYQVALVDLHYGLAESMLTILTKHDPLCKVLRLSRFGDRQEFGGHLFLIKPVKRRRLAKVVAELLYPQVRVATTQPIHQDKLNPVNMGAWHPLRILLAEDNLINARVAMQHLKRMGYGDTVHVKDGELAVQEENANAYDVILMDIQMPRLDGYGATKIIREKYAASGKQVPTIIALTANAMKGDRERAIEAGMHGYCAKPIIADVLAASLLACQRILN</sequence>
<dbReference type="SUPFAM" id="SSF52172">
    <property type="entry name" value="CheY-like"/>
    <property type="match status" value="2"/>
</dbReference>